<dbReference type="PROSITE" id="PS51257">
    <property type="entry name" value="PROKAR_LIPOPROTEIN"/>
    <property type="match status" value="1"/>
</dbReference>
<dbReference type="GO" id="GO:0032259">
    <property type="term" value="P:methylation"/>
    <property type="evidence" value="ECO:0007669"/>
    <property type="project" value="UniProtKB-KW"/>
</dbReference>
<organism evidence="1 2">
    <name type="scientific">Pseudoalteromonas xiamenensis</name>
    <dbReference type="NCBI Taxonomy" id="882626"/>
    <lineage>
        <taxon>Bacteria</taxon>
        <taxon>Pseudomonadati</taxon>
        <taxon>Pseudomonadota</taxon>
        <taxon>Gammaproteobacteria</taxon>
        <taxon>Alteromonadales</taxon>
        <taxon>Pseudoalteromonadaceae</taxon>
        <taxon>Pseudoalteromonas</taxon>
    </lineage>
</organism>
<sequence>MFSRLKLSTIALSGVLITGCFDGGSKGVIKHEIENPTIDHGQDHDHTVESKGRLVLLNKDKSEAHVFDLDQRKILESFTLSTSSVALQTSAGGRYALLSDRQNDVVSFIDGGLWQENHDNHQHSYEQAPAFSDFELHGFAPTHITYSDENTIVFNDGNAATGANASIQIIDDTSIANRRIKATLNFEINMHGVAKLQQNTLFATVRRGDDESTSNAKVLPDQIGVYELHEDHFHFDSVLDITCPDLHGAAQNHEAVAFACRDGVVITHSHNGHFESDKITNIEAIANLRIGTLFGHHGSNTFLGTASDRVTGEVNILTIAPEESEMALLDWQPVSNAQPISYSFNVDGTQFLILDNQGYLTVVDAHQHDGHAHWTFKQRIDVSKADISTLSEGQRFGLVVSKRENTAYVTDSAASTILVVNITTGEIEDTIALTFTPSSMTWLGIPEGDQH</sequence>
<keyword evidence="2" id="KW-1185">Reference proteome</keyword>
<dbReference type="EMBL" id="CP072135">
    <property type="protein sequence ID" value="QTH73684.1"/>
    <property type="molecule type" value="Genomic_DNA"/>
</dbReference>
<dbReference type="GO" id="GO:0008168">
    <property type="term" value="F:methyltransferase activity"/>
    <property type="evidence" value="ECO:0007669"/>
    <property type="project" value="UniProtKB-KW"/>
</dbReference>
<dbReference type="KEGG" id="pxi:J5O05_18575"/>
<accession>A0A975DLH4</accession>
<name>A0A975DLH4_9GAMM</name>
<proteinExistence type="predicted"/>
<dbReference type="InterPro" id="IPR015943">
    <property type="entry name" value="WD40/YVTN_repeat-like_dom_sf"/>
</dbReference>
<reference evidence="1" key="1">
    <citation type="submission" date="2021-03" db="EMBL/GenBank/DDBJ databases">
        <title>Complete Genome of Pseudoalteromonas xiamenensis STKMTI.2, a new potential marine bacterium producing anti-Vibrio compounds.</title>
        <authorList>
            <person name="Handayani D.P."/>
            <person name="Isnansetyo A."/>
            <person name="Istiqomah I."/>
            <person name="Jumina J."/>
        </authorList>
    </citation>
    <scope>NUCLEOTIDE SEQUENCE</scope>
    <source>
        <strain evidence="1">STKMTI.2</strain>
        <plasmid evidence="1">unnamed5</plasmid>
    </source>
</reference>
<keyword evidence="1" id="KW-0489">Methyltransferase</keyword>
<geneLocation type="plasmid" evidence="1 2">
    <name>unnamed5</name>
</geneLocation>
<keyword evidence="1" id="KW-0808">Transferase</keyword>
<gene>
    <name evidence="1" type="ORF">J5O05_18575</name>
</gene>
<protein>
    <submittedName>
        <fullName evidence="1">5-methyltetrahydrofolate--homocysteine methyltransferase</fullName>
    </submittedName>
</protein>
<dbReference type="AlphaFoldDB" id="A0A975DLH4"/>
<dbReference type="Proteomes" id="UP000664904">
    <property type="component" value="Plasmid unnamed5"/>
</dbReference>
<evidence type="ECO:0000313" key="2">
    <source>
        <dbReference type="Proteomes" id="UP000664904"/>
    </source>
</evidence>
<dbReference type="Gene3D" id="2.130.10.10">
    <property type="entry name" value="YVTN repeat-like/Quinoprotein amine dehydrogenase"/>
    <property type="match status" value="1"/>
</dbReference>
<dbReference type="SUPFAM" id="SSF50969">
    <property type="entry name" value="YVTN repeat-like/Quinoprotein amine dehydrogenase"/>
    <property type="match status" value="1"/>
</dbReference>
<dbReference type="InterPro" id="IPR011044">
    <property type="entry name" value="Quino_amine_DH_bsu"/>
</dbReference>
<evidence type="ECO:0000313" key="1">
    <source>
        <dbReference type="EMBL" id="QTH73684.1"/>
    </source>
</evidence>
<keyword evidence="1" id="KW-0614">Plasmid</keyword>